<comment type="subcellular location">
    <subcellularLocation>
        <location evidence="2">Membrane</location>
    </subcellularLocation>
</comment>
<dbReference type="SUPFAM" id="SSF47384">
    <property type="entry name" value="Homodimeric domain of signal transducing histidine kinase"/>
    <property type="match status" value="1"/>
</dbReference>
<feature type="transmembrane region" description="Helical" evidence="10">
    <location>
        <begin position="7"/>
        <end position="30"/>
    </location>
</feature>
<dbReference type="RefSeq" id="WP_003011849.1">
    <property type="nucleotide sequence ID" value="NZ_GG668635.1"/>
</dbReference>
<keyword evidence="4" id="KW-0597">Phosphoprotein</keyword>
<dbReference type="InterPro" id="IPR003661">
    <property type="entry name" value="HisK_dim/P_dom"/>
</dbReference>
<dbReference type="Pfam" id="PF00512">
    <property type="entry name" value="HisKA"/>
    <property type="match status" value="1"/>
</dbReference>
<evidence type="ECO:0000256" key="6">
    <source>
        <dbReference type="ARBA" id="ARBA00022692"/>
    </source>
</evidence>
<feature type="domain" description="Histidine kinase" evidence="11">
    <location>
        <begin position="238"/>
        <end position="449"/>
    </location>
</feature>
<dbReference type="HOGENOM" id="CLU_000445_89_6_10"/>
<evidence type="ECO:0000256" key="10">
    <source>
        <dbReference type="SAM" id="Phobius"/>
    </source>
</evidence>
<dbReference type="InterPro" id="IPR003594">
    <property type="entry name" value="HATPase_dom"/>
</dbReference>
<dbReference type="Pfam" id="PF02518">
    <property type="entry name" value="HATPase_c"/>
    <property type="match status" value="1"/>
</dbReference>
<evidence type="ECO:0000256" key="7">
    <source>
        <dbReference type="ARBA" id="ARBA00022777"/>
    </source>
</evidence>
<evidence type="ECO:0000256" key="5">
    <source>
        <dbReference type="ARBA" id="ARBA00022679"/>
    </source>
</evidence>
<dbReference type="SUPFAM" id="SSF55874">
    <property type="entry name" value="ATPase domain of HSP90 chaperone/DNA topoisomerase II/histidine kinase"/>
    <property type="match status" value="1"/>
</dbReference>
<evidence type="ECO:0000256" key="4">
    <source>
        <dbReference type="ARBA" id="ARBA00022553"/>
    </source>
</evidence>
<evidence type="ECO:0000256" key="9">
    <source>
        <dbReference type="ARBA" id="ARBA00023136"/>
    </source>
</evidence>
<evidence type="ECO:0000256" key="1">
    <source>
        <dbReference type="ARBA" id="ARBA00000085"/>
    </source>
</evidence>
<dbReference type="AlphaFoldDB" id="C2FT10"/>
<dbReference type="Gene3D" id="3.30.565.10">
    <property type="entry name" value="Histidine kinase-like ATPase, C-terminal domain"/>
    <property type="match status" value="1"/>
</dbReference>
<dbReference type="GO" id="GO:0000155">
    <property type="term" value="F:phosphorelay sensor kinase activity"/>
    <property type="evidence" value="ECO:0007669"/>
    <property type="project" value="InterPro"/>
</dbReference>
<keyword evidence="7 12" id="KW-0418">Kinase</keyword>
<dbReference type="InterPro" id="IPR005467">
    <property type="entry name" value="His_kinase_dom"/>
</dbReference>
<dbReference type="InterPro" id="IPR004358">
    <property type="entry name" value="Sig_transdc_His_kin-like_C"/>
</dbReference>
<proteinExistence type="predicted"/>
<dbReference type="GO" id="GO:0005886">
    <property type="term" value="C:plasma membrane"/>
    <property type="evidence" value="ECO:0007669"/>
    <property type="project" value="TreeGrafter"/>
</dbReference>
<keyword evidence="6 10" id="KW-0812">Transmembrane</keyword>
<dbReference type="PANTHER" id="PTHR45436:SF5">
    <property type="entry name" value="SENSOR HISTIDINE KINASE TRCS"/>
    <property type="match status" value="1"/>
</dbReference>
<keyword evidence="5" id="KW-0808">Transferase</keyword>
<dbReference type="Gene3D" id="6.10.340.10">
    <property type="match status" value="1"/>
</dbReference>
<comment type="caution">
    <text evidence="12">The sequence shown here is derived from an EMBL/GenBank/DDBJ whole genome shotgun (WGS) entry which is preliminary data.</text>
</comment>
<dbReference type="PRINTS" id="PR00344">
    <property type="entry name" value="BCTRLSENSOR"/>
</dbReference>
<keyword evidence="9 10" id="KW-0472">Membrane</keyword>
<dbReference type="Gene3D" id="1.10.287.130">
    <property type="match status" value="1"/>
</dbReference>
<evidence type="ECO:0000259" key="11">
    <source>
        <dbReference type="PROSITE" id="PS50109"/>
    </source>
</evidence>
<dbReference type="EMBL" id="ACHB01000008">
    <property type="protein sequence ID" value="EEI93940.1"/>
    <property type="molecule type" value="Genomic_DNA"/>
</dbReference>
<dbReference type="PANTHER" id="PTHR45436">
    <property type="entry name" value="SENSOR HISTIDINE KINASE YKOH"/>
    <property type="match status" value="1"/>
</dbReference>
<evidence type="ECO:0000256" key="2">
    <source>
        <dbReference type="ARBA" id="ARBA00004370"/>
    </source>
</evidence>
<dbReference type="EC" id="2.7.13.3" evidence="3"/>
<protein>
    <recommendedName>
        <fullName evidence="3">histidine kinase</fullName>
        <ecNumber evidence="3">2.7.13.3</ecNumber>
    </recommendedName>
</protein>
<dbReference type="InterPro" id="IPR036890">
    <property type="entry name" value="HATPase_C_sf"/>
</dbReference>
<dbReference type="PROSITE" id="PS50109">
    <property type="entry name" value="HIS_KIN"/>
    <property type="match status" value="1"/>
</dbReference>
<dbReference type="InterPro" id="IPR050428">
    <property type="entry name" value="TCS_sensor_his_kinase"/>
</dbReference>
<reference evidence="12 13" key="1">
    <citation type="submission" date="2009-01" db="EMBL/GenBank/DDBJ databases">
        <authorList>
            <person name="Qin X."/>
            <person name="Bachman B."/>
            <person name="Battles P."/>
            <person name="Bell A."/>
            <person name="Bess C."/>
            <person name="Bickham C."/>
            <person name="Chaboub L."/>
            <person name="Chen D."/>
            <person name="Coyle M."/>
            <person name="Deiros D.R."/>
            <person name="Dinh H."/>
            <person name="Forbes L."/>
            <person name="Fowler G."/>
            <person name="Francisco L."/>
            <person name="Fu Q."/>
            <person name="Gubbala S."/>
            <person name="Hale W."/>
            <person name="Han Y."/>
            <person name="Hemphill L."/>
            <person name="Highlander S.K."/>
            <person name="Hirani K."/>
            <person name="Hogues M."/>
            <person name="Jackson L."/>
            <person name="Jakkamsetti A."/>
            <person name="Javaid M."/>
            <person name="Jiang H."/>
            <person name="Korchina V."/>
            <person name="Kovar C."/>
            <person name="Lara F."/>
            <person name="Lee S."/>
            <person name="Mata R."/>
            <person name="Mathew T."/>
            <person name="Moen C."/>
            <person name="Morales K."/>
            <person name="Munidasa M."/>
            <person name="Nazareth L."/>
            <person name="Ngo R."/>
            <person name="Nguyen L."/>
            <person name="Okwuonu G."/>
            <person name="Ongeri F."/>
            <person name="Patil S."/>
            <person name="Petrosino J."/>
            <person name="Pham C."/>
            <person name="Pham P."/>
            <person name="Pu L.-L."/>
            <person name="Puazo M."/>
            <person name="Raj R."/>
            <person name="Reid J."/>
            <person name="Rouhana J."/>
            <person name="Saada N."/>
            <person name="Shang Y."/>
            <person name="Simmons D."/>
            <person name="Thornton R."/>
            <person name="Warren J."/>
            <person name="Weissenberger G."/>
            <person name="Zhang J."/>
            <person name="Zhang L."/>
            <person name="Zhou C."/>
            <person name="Zhu D."/>
            <person name="Muzny D."/>
            <person name="Worley K."/>
            <person name="Gibbs R."/>
        </authorList>
    </citation>
    <scope>NUCLEOTIDE SEQUENCE [LARGE SCALE GENOMIC DNA]</scope>
    <source>
        <strain evidence="12 13">ATCC 33300</strain>
    </source>
</reference>
<evidence type="ECO:0000256" key="8">
    <source>
        <dbReference type="ARBA" id="ARBA00022989"/>
    </source>
</evidence>
<name>C2FT10_SPHSI</name>
<dbReference type="InterPro" id="IPR036097">
    <property type="entry name" value="HisK_dim/P_sf"/>
</dbReference>
<keyword evidence="8 10" id="KW-1133">Transmembrane helix</keyword>
<sequence>MNLRNRLAFITSLIFGVIFSVAAILIYWTFYKSSERSVFKELEKTCLITGIYYLEKDEQSGEKHNEFKIQFENLIHRSRVAIYDATGKVRFGDLMHDQNISADRLNQLKKSKKISFQSTNHFYYGMYYPDNQGDFYVFVKEQNSEFENQINRLLAILVVVLLAAWTSIVVLAKVLSKIAYRPIKRVVEEVRNKEIATIHQPISSIDSGDELQELVDTYNALLSRVSETFAIQKNFVSYVSHEFRTPLTAISGTLEVFSQKERSPEEYQRATRIALENVDALEDILNNMLILTEARNSTDFFQQFRLDEVVWDIVSQCQEEYLAQIDVDLQVRNPDVLNVKGNEVLIQLSILNIVENAIKYSGNKPVLIRLEQVNERLNLSVIDQGIGISAHDLPLIIQTFYRGKNIGATKGSGIGLSLASVIFKQHKVDFHIESNSQGTTVQLLFPSIL</sequence>
<dbReference type="CDD" id="cd00082">
    <property type="entry name" value="HisKA"/>
    <property type="match status" value="1"/>
</dbReference>
<accession>C2FT10</accession>
<gene>
    <name evidence="12" type="ORF">HMPREF0765_0466</name>
</gene>
<evidence type="ECO:0000313" key="13">
    <source>
        <dbReference type="Proteomes" id="UP000006241"/>
    </source>
</evidence>
<dbReference type="Proteomes" id="UP000006241">
    <property type="component" value="Unassembled WGS sequence"/>
</dbReference>
<dbReference type="SMART" id="SM00387">
    <property type="entry name" value="HATPase_c"/>
    <property type="match status" value="1"/>
</dbReference>
<comment type="catalytic activity">
    <reaction evidence="1">
        <text>ATP + protein L-histidine = ADP + protein N-phospho-L-histidine.</text>
        <dbReference type="EC" id="2.7.13.3"/>
    </reaction>
</comment>
<dbReference type="SMART" id="SM00388">
    <property type="entry name" value="HisKA"/>
    <property type="match status" value="1"/>
</dbReference>
<feature type="transmembrane region" description="Helical" evidence="10">
    <location>
        <begin position="153"/>
        <end position="175"/>
    </location>
</feature>
<evidence type="ECO:0000313" key="12">
    <source>
        <dbReference type="EMBL" id="EEI93940.1"/>
    </source>
</evidence>
<organism evidence="12 13">
    <name type="scientific">Sphingobacterium spiritivorum ATCC 33300</name>
    <dbReference type="NCBI Taxonomy" id="525372"/>
    <lineage>
        <taxon>Bacteria</taxon>
        <taxon>Pseudomonadati</taxon>
        <taxon>Bacteroidota</taxon>
        <taxon>Sphingobacteriia</taxon>
        <taxon>Sphingobacteriales</taxon>
        <taxon>Sphingobacteriaceae</taxon>
        <taxon>Sphingobacterium</taxon>
    </lineage>
</organism>
<evidence type="ECO:0000256" key="3">
    <source>
        <dbReference type="ARBA" id="ARBA00012438"/>
    </source>
</evidence>